<gene>
    <name evidence="2" type="ORF">NBM05_00510</name>
</gene>
<evidence type="ECO:0000313" key="3">
    <source>
        <dbReference type="Proteomes" id="UP001139502"/>
    </source>
</evidence>
<name>A0A9X2KH73_9MICC</name>
<dbReference type="EMBL" id="JANAFB010000001">
    <property type="protein sequence ID" value="MCP3424555.1"/>
    <property type="molecule type" value="Genomic_DNA"/>
</dbReference>
<organism evidence="2 3">
    <name type="scientific">Rothia santali</name>
    <dbReference type="NCBI Taxonomy" id="2949643"/>
    <lineage>
        <taxon>Bacteria</taxon>
        <taxon>Bacillati</taxon>
        <taxon>Actinomycetota</taxon>
        <taxon>Actinomycetes</taxon>
        <taxon>Micrococcales</taxon>
        <taxon>Micrococcaceae</taxon>
        <taxon>Rothia</taxon>
    </lineage>
</organism>
<evidence type="ECO:0008006" key="4">
    <source>
        <dbReference type="Google" id="ProtNLM"/>
    </source>
</evidence>
<keyword evidence="3" id="KW-1185">Reference proteome</keyword>
<protein>
    <recommendedName>
        <fullName evidence="4">Primosomal protein</fullName>
    </recommendedName>
</protein>
<proteinExistence type="predicted"/>
<feature type="compositionally biased region" description="Acidic residues" evidence="1">
    <location>
        <begin position="67"/>
        <end position="101"/>
    </location>
</feature>
<reference evidence="2" key="1">
    <citation type="submission" date="2022-06" db="EMBL/GenBank/DDBJ databases">
        <title>Rothia sp. isolated from sandalwood seedling.</title>
        <authorList>
            <person name="Tuikhar N."/>
            <person name="Kirdat K."/>
            <person name="Thorat V."/>
            <person name="Swetha P."/>
            <person name="Padma S."/>
            <person name="Sundararaj R."/>
            <person name="Yadav A."/>
        </authorList>
    </citation>
    <scope>NUCLEOTIDE SEQUENCE</scope>
    <source>
        <strain evidence="2">AR01</strain>
    </source>
</reference>
<dbReference type="RefSeq" id="WP_254164200.1">
    <property type="nucleotide sequence ID" value="NZ_JANAFB010000001.1"/>
</dbReference>
<dbReference type="AlphaFoldDB" id="A0A9X2KH73"/>
<dbReference type="Proteomes" id="UP001139502">
    <property type="component" value="Unassembled WGS sequence"/>
</dbReference>
<feature type="region of interest" description="Disordered" evidence="1">
    <location>
        <begin position="67"/>
        <end position="113"/>
    </location>
</feature>
<evidence type="ECO:0000256" key="1">
    <source>
        <dbReference type="SAM" id="MobiDB-lite"/>
    </source>
</evidence>
<evidence type="ECO:0000313" key="2">
    <source>
        <dbReference type="EMBL" id="MCP3424555.1"/>
    </source>
</evidence>
<accession>A0A9X2KH73</accession>
<sequence>MTTDPRVALNMLVQTLEEHLNAVASKRGEEDSTVEAAYYGIADAFEAYEDALYATYDEVTPLEVFVEDDGEEDEDLLEADEPEEDRADEDYDEDFEDESEQGADAASEGRRGR</sequence>
<comment type="caution">
    <text evidence="2">The sequence shown here is derived from an EMBL/GenBank/DDBJ whole genome shotgun (WGS) entry which is preliminary data.</text>
</comment>